<sequence>MRTRPSWTLPTAVAAAALAAVAVLPALPAWAVVEPGAVSPAAPATDQPSYLVTVHEGLDPAAVAHAYGIRPTHVFHKVANGFAARLSPEQVEALRATPVVVSVEEDGPVVGVPA</sequence>
<dbReference type="SUPFAM" id="SSF54897">
    <property type="entry name" value="Protease propeptides/inhibitors"/>
    <property type="match status" value="1"/>
</dbReference>
<proteinExistence type="predicted"/>
<organism evidence="3 4">
    <name type="scientific">Streptomyces katrae</name>
    <dbReference type="NCBI Taxonomy" id="68223"/>
    <lineage>
        <taxon>Bacteria</taxon>
        <taxon>Bacillati</taxon>
        <taxon>Actinomycetota</taxon>
        <taxon>Actinomycetes</taxon>
        <taxon>Kitasatosporales</taxon>
        <taxon>Streptomycetaceae</taxon>
        <taxon>Streptomyces</taxon>
    </lineage>
</organism>
<dbReference type="Gene3D" id="3.30.70.80">
    <property type="entry name" value="Peptidase S8 propeptide/proteinase inhibitor I9"/>
    <property type="match status" value="1"/>
</dbReference>
<evidence type="ECO:0000256" key="1">
    <source>
        <dbReference type="SAM" id="SignalP"/>
    </source>
</evidence>
<reference evidence="3 4" key="1">
    <citation type="submission" date="2023-05" db="EMBL/GenBank/DDBJ databases">
        <title>Sequencing and Assembly of Streptomyces sp. NP73.</title>
        <authorList>
            <person name="Konwar A.N."/>
            <person name="Saikia K."/>
            <person name="Thakur D."/>
        </authorList>
    </citation>
    <scope>NUCLEOTIDE SEQUENCE [LARGE SCALE GENOMIC DNA]</scope>
    <source>
        <strain evidence="3 4">NP73</strain>
    </source>
</reference>
<keyword evidence="3" id="KW-0646">Protease inhibitor</keyword>
<feature type="signal peptide" evidence="1">
    <location>
        <begin position="1"/>
        <end position="31"/>
    </location>
</feature>
<gene>
    <name evidence="3" type="ORF">QEZ40_007138</name>
</gene>
<name>A0ABT7H4X9_9ACTN</name>
<evidence type="ECO:0000313" key="3">
    <source>
        <dbReference type="EMBL" id="MDK9500936.1"/>
    </source>
</evidence>
<evidence type="ECO:0000259" key="2">
    <source>
        <dbReference type="Pfam" id="PF05922"/>
    </source>
</evidence>
<feature type="chain" id="PRO_5047058783" evidence="1">
    <location>
        <begin position="32"/>
        <end position="114"/>
    </location>
</feature>
<accession>A0ABT7H4X9</accession>
<keyword evidence="4" id="KW-1185">Reference proteome</keyword>
<evidence type="ECO:0000313" key="4">
    <source>
        <dbReference type="Proteomes" id="UP001223390"/>
    </source>
</evidence>
<keyword evidence="1" id="KW-0732">Signal</keyword>
<dbReference type="GO" id="GO:0030414">
    <property type="term" value="F:peptidase inhibitor activity"/>
    <property type="evidence" value="ECO:0007669"/>
    <property type="project" value="UniProtKB-KW"/>
</dbReference>
<dbReference type="EMBL" id="JASITI010000080">
    <property type="protein sequence ID" value="MDK9500936.1"/>
    <property type="molecule type" value="Genomic_DNA"/>
</dbReference>
<feature type="domain" description="Inhibitor I9" evidence="2">
    <location>
        <begin position="69"/>
        <end position="109"/>
    </location>
</feature>
<dbReference type="Proteomes" id="UP001223390">
    <property type="component" value="Unassembled WGS sequence"/>
</dbReference>
<dbReference type="Pfam" id="PF05922">
    <property type="entry name" value="Inhibitor_I9"/>
    <property type="match status" value="1"/>
</dbReference>
<dbReference type="RefSeq" id="WP_285346413.1">
    <property type="nucleotide sequence ID" value="NZ_JASITI010000080.1"/>
</dbReference>
<protein>
    <submittedName>
        <fullName evidence="3">Protease inhibitor I9 family protein</fullName>
    </submittedName>
</protein>
<dbReference type="InterPro" id="IPR010259">
    <property type="entry name" value="S8pro/Inhibitor_I9"/>
</dbReference>
<comment type="caution">
    <text evidence="3">The sequence shown here is derived from an EMBL/GenBank/DDBJ whole genome shotgun (WGS) entry which is preliminary data.</text>
</comment>
<dbReference type="InterPro" id="IPR037045">
    <property type="entry name" value="S8pro/Inhibitor_I9_sf"/>
</dbReference>